<dbReference type="AlphaFoldDB" id="I3TVW8"/>
<sequence>MSDYDNIITLIEWISDETAWFVRQTARLSQTINQRPQS</sequence>
<gene>
    <name evidence="1" type="ordered locus">TMO_c0296</name>
</gene>
<keyword evidence="1" id="KW-0614">Plasmid</keyword>
<keyword evidence="2" id="KW-1185">Reference proteome</keyword>
<proteinExistence type="predicted"/>
<accession>I3TVW8</accession>
<dbReference type="EMBL" id="CP003239">
    <property type="protein sequence ID" value="AFK56906.1"/>
    <property type="molecule type" value="Genomic_DNA"/>
</dbReference>
<evidence type="ECO:0000313" key="2">
    <source>
        <dbReference type="Proteomes" id="UP000005258"/>
    </source>
</evidence>
<organism evidence="1 2">
    <name type="scientific">Tistrella mobilis (strain KA081020-065)</name>
    <dbReference type="NCBI Taxonomy" id="1110502"/>
    <lineage>
        <taxon>Bacteria</taxon>
        <taxon>Pseudomonadati</taxon>
        <taxon>Pseudomonadota</taxon>
        <taxon>Alphaproteobacteria</taxon>
        <taxon>Geminicoccales</taxon>
        <taxon>Geminicoccaceae</taxon>
        <taxon>Tistrella</taxon>
    </lineage>
</organism>
<reference evidence="1 2" key="1">
    <citation type="journal article" date="2012" name="J. Am. Chem. Soc.">
        <title>Bacterial biosynthesis and maturation of the didemnin anti-cancer agents.</title>
        <authorList>
            <person name="Xu Y."/>
            <person name="Kersten R.D."/>
            <person name="Nam S.J."/>
            <person name="Lu L."/>
            <person name="Al-Suwailem A.M."/>
            <person name="Zheng H."/>
            <person name="Fenical W."/>
            <person name="Dorrestein P.C."/>
            <person name="Moore B.S."/>
            <person name="Qian P.Y."/>
        </authorList>
    </citation>
    <scope>NUCLEOTIDE SEQUENCE [LARGE SCALE GENOMIC DNA]</scope>
    <source>
        <strain evidence="1 2">KA081020-065</strain>
    </source>
</reference>
<name>I3TVW8_TISMK</name>
<dbReference type="KEGG" id="tmo:TMO_c0296"/>
<evidence type="ECO:0000313" key="1">
    <source>
        <dbReference type="EMBL" id="AFK56906.1"/>
    </source>
</evidence>
<dbReference type="Proteomes" id="UP000005258">
    <property type="component" value="Plasmid pTM3"/>
</dbReference>
<dbReference type="HOGENOM" id="CLU_3334218_0_0_5"/>
<protein>
    <submittedName>
        <fullName evidence="1">Uncharacterized protein</fullName>
    </submittedName>
</protein>
<geneLocation type="plasmid" evidence="1 2">
    <name>pTM3</name>
</geneLocation>